<dbReference type="Pfam" id="PF00672">
    <property type="entry name" value="HAMP"/>
    <property type="match status" value="1"/>
</dbReference>
<feature type="domain" description="HAMP" evidence="15">
    <location>
        <begin position="357"/>
        <end position="409"/>
    </location>
</feature>
<dbReference type="EMBL" id="JAHBCL010000050">
    <property type="protein sequence ID" value="MBS7528645.1"/>
    <property type="molecule type" value="Genomic_DNA"/>
</dbReference>
<evidence type="ECO:0000313" key="16">
    <source>
        <dbReference type="EMBL" id="MBS7528645.1"/>
    </source>
</evidence>
<dbReference type="CDD" id="cd06225">
    <property type="entry name" value="HAMP"/>
    <property type="match status" value="1"/>
</dbReference>
<dbReference type="InterPro" id="IPR004358">
    <property type="entry name" value="Sig_transdc_His_kin-like_C"/>
</dbReference>
<keyword evidence="17" id="KW-1185">Reference proteome</keyword>
<dbReference type="SUPFAM" id="SSF47384">
    <property type="entry name" value="Homodimeric domain of signal transducing histidine kinase"/>
    <property type="match status" value="1"/>
</dbReference>
<dbReference type="Gene3D" id="1.10.287.130">
    <property type="match status" value="1"/>
</dbReference>
<dbReference type="InterPro" id="IPR003594">
    <property type="entry name" value="HATPase_dom"/>
</dbReference>
<dbReference type="InterPro" id="IPR036097">
    <property type="entry name" value="HisK_dim/P_sf"/>
</dbReference>
<dbReference type="EC" id="2.7.13.3" evidence="3"/>
<dbReference type="RefSeq" id="WP_213238502.1">
    <property type="nucleotide sequence ID" value="NZ_JAHBCL010000050.1"/>
</dbReference>
<dbReference type="InterPro" id="IPR005467">
    <property type="entry name" value="His_kinase_dom"/>
</dbReference>
<dbReference type="CDD" id="cd17546">
    <property type="entry name" value="REC_hyHK_CKI1_RcsC-like"/>
    <property type="match status" value="1"/>
</dbReference>
<evidence type="ECO:0000256" key="5">
    <source>
        <dbReference type="ARBA" id="ARBA00022553"/>
    </source>
</evidence>
<dbReference type="InterPro" id="IPR036890">
    <property type="entry name" value="HATPase_C_sf"/>
</dbReference>
<protein>
    <recommendedName>
        <fullName evidence="4">Stage 0 sporulation protein A homolog</fullName>
        <ecNumber evidence="3">2.7.13.3</ecNumber>
    </recommendedName>
</protein>
<evidence type="ECO:0000256" key="9">
    <source>
        <dbReference type="ARBA" id="ARBA00024867"/>
    </source>
</evidence>
<organism evidence="16 17">
    <name type="scientific">Fusibacter paucivorans</name>
    <dbReference type="NCBI Taxonomy" id="76009"/>
    <lineage>
        <taxon>Bacteria</taxon>
        <taxon>Bacillati</taxon>
        <taxon>Bacillota</taxon>
        <taxon>Clostridia</taxon>
        <taxon>Eubacteriales</taxon>
        <taxon>Eubacteriales Family XII. Incertae Sedis</taxon>
        <taxon>Fusibacter</taxon>
    </lineage>
</organism>
<accession>A0ABS5PTZ6</accession>
<evidence type="ECO:0000256" key="11">
    <source>
        <dbReference type="SAM" id="Coils"/>
    </source>
</evidence>
<dbReference type="Pfam" id="PF02518">
    <property type="entry name" value="HATPase_c"/>
    <property type="match status" value="1"/>
</dbReference>
<dbReference type="SUPFAM" id="SSF52172">
    <property type="entry name" value="CheY-like"/>
    <property type="match status" value="1"/>
</dbReference>
<dbReference type="PANTHER" id="PTHR45339:SF5">
    <property type="entry name" value="HISTIDINE KINASE"/>
    <property type="match status" value="1"/>
</dbReference>
<feature type="transmembrane region" description="Helical" evidence="12">
    <location>
        <begin position="336"/>
        <end position="356"/>
    </location>
</feature>
<keyword evidence="12" id="KW-1133">Transmembrane helix</keyword>
<evidence type="ECO:0000256" key="10">
    <source>
        <dbReference type="PROSITE-ProRule" id="PRU00169"/>
    </source>
</evidence>
<sequence length="815" mass="91759">MFNVNTSSLKFRIAVIFIGVITLSLIGINIILIGNWMQVSEGVINQMERDTSRDIGEVVDRFIERPMYINAENQYVFTNGIVSLAEKTAREKYFAGVISANSPEIYSFSIGTNKGEYFGARRNVENEIEIMLCDETTDWHSTYYATKEDMTAGEITQVNNIFDPRTRPWYQIAVETGSASFSPIYKHFFMDDLAISAAIPIYDKHEEVVAVLGTHMVLSGLNVYLSNHVMEENASAYIVEAETGDLVSSTVGMNSFNKNADGTFIRTNIAEAEDGHILEAYDTYRLTGEAKFVARESEEKEHILITPYEKVGIQWLIITMIPEEQFIGPMLRASTLSVLFSLLALFVTIAIFIKVLNIAIQPIGTLIEATNEFSKGNFTVRAPVTSESEISMLAVTFNTMADEIHQLIDNLEDKVKKRTVSLEKSNEDLVQAKLEAEDANRAKSQFLANMSHEIRTPMNGFIGMLQLLQFTELTEEQEEYVRICKTSSETLLTIINDILDYSKIEAGKMTLDYVDFELEALLQDTMSLYSVQASQKGTSLSLEYDKHTPKHLVGDPMRLRQIIANLLGNAVKFTSNGAIKIFVNVEALPKQGQVKLKFCVSDTGIGIPDAKQKMLFKSFSQVDNSNTRKFGGTGLGLVISKNLVEMMQGSIWVESEPNQGSRFYFTCQFDYNETREIEPETPMEDIQLQDSIQSGKRILLVEDDAISRVVIEQLIRRKGYGLDLALNGKEAVDVVNHSNYDLILMDIQMPDMDGYTATRIIRSSKLKRQPIIIATTAFALKGDREKCLEAGMDDYISKPIDVEAFYEMLERYLED</sequence>
<feature type="coiled-coil region" evidence="11">
    <location>
        <begin position="408"/>
        <end position="442"/>
    </location>
</feature>
<gene>
    <name evidence="16" type="ORF">KHM83_18405</name>
</gene>
<dbReference type="CDD" id="cd16922">
    <property type="entry name" value="HATPase_EvgS-ArcB-TorS-like"/>
    <property type="match status" value="1"/>
</dbReference>
<dbReference type="PRINTS" id="PR00344">
    <property type="entry name" value="BCTRLSENSOR"/>
</dbReference>
<dbReference type="SMART" id="SM00388">
    <property type="entry name" value="HisKA"/>
    <property type="match status" value="1"/>
</dbReference>
<dbReference type="CDD" id="cd00082">
    <property type="entry name" value="HisKA"/>
    <property type="match status" value="1"/>
</dbReference>
<evidence type="ECO:0000259" key="13">
    <source>
        <dbReference type="PROSITE" id="PS50109"/>
    </source>
</evidence>
<keyword evidence="11" id="KW-0175">Coiled coil</keyword>
<reference evidence="16 17" key="1">
    <citation type="submission" date="2021-05" db="EMBL/GenBank/DDBJ databases">
        <title>Fusibacter ferrireducens sp. nov., an anaerobic, sulfur- and Fe-reducing bacterium isolated from the mangrove sediment.</title>
        <authorList>
            <person name="Qiu D."/>
        </authorList>
    </citation>
    <scope>NUCLEOTIDE SEQUENCE [LARGE SCALE GENOMIC DNA]</scope>
    <source>
        <strain evidence="16 17">DSM 12116</strain>
    </source>
</reference>
<dbReference type="Pfam" id="PF00072">
    <property type="entry name" value="Response_reg"/>
    <property type="match status" value="1"/>
</dbReference>
<dbReference type="InterPro" id="IPR003661">
    <property type="entry name" value="HisK_dim/P_dom"/>
</dbReference>
<dbReference type="SUPFAM" id="SSF158472">
    <property type="entry name" value="HAMP domain-like"/>
    <property type="match status" value="1"/>
</dbReference>
<evidence type="ECO:0000256" key="2">
    <source>
        <dbReference type="ARBA" id="ARBA00004370"/>
    </source>
</evidence>
<evidence type="ECO:0000256" key="8">
    <source>
        <dbReference type="ARBA" id="ARBA00023012"/>
    </source>
</evidence>
<dbReference type="SMART" id="SM00304">
    <property type="entry name" value="HAMP"/>
    <property type="match status" value="1"/>
</dbReference>
<keyword evidence="5 10" id="KW-0597">Phosphoprotein</keyword>
<dbReference type="PROSITE" id="PS50109">
    <property type="entry name" value="HIS_KIN"/>
    <property type="match status" value="1"/>
</dbReference>
<comment type="caution">
    <text evidence="16">The sequence shown here is derived from an EMBL/GenBank/DDBJ whole genome shotgun (WGS) entry which is preliminary data.</text>
</comment>
<evidence type="ECO:0000259" key="14">
    <source>
        <dbReference type="PROSITE" id="PS50110"/>
    </source>
</evidence>
<evidence type="ECO:0000259" key="15">
    <source>
        <dbReference type="PROSITE" id="PS50885"/>
    </source>
</evidence>
<evidence type="ECO:0000256" key="6">
    <source>
        <dbReference type="ARBA" id="ARBA00022679"/>
    </source>
</evidence>
<evidence type="ECO:0000256" key="4">
    <source>
        <dbReference type="ARBA" id="ARBA00018672"/>
    </source>
</evidence>
<evidence type="ECO:0000256" key="1">
    <source>
        <dbReference type="ARBA" id="ARBA00000085"/>
    </source>
</evidence>
<evidence type="ECO:0000256" key="12">
    <source>
        <dbReference type="SAM" id="Phobius"/>
    </source>
</evidence>
<dbReference type="PANTHER" id="PTHR45339">
    <property type="entry name" value="HYBRID SIGNAL TRANSDUCTION HISTIDINE KINASE J"/>
    <property type="match status" value="1"/>
</dbReference>
<proteinExistence type="predicted"/>
<dbReference type="InterPro" id="IPR001789">
    <property type="entry name" value="Sig_transdc_resp-reg_receiver"/>
</dbReference>
<dbReference type="Pfam" id="PF00512">
    <property type="entry name" value="HisKA"/>
    <property type="match status" value="1"/>
</dbReference>
<comment type="function">
    <text evidence="9">May play the central regulatory role in sporulation. It may be an element of the effector pathway responsible for the activation of sporulation genes in response to nutritional stress. Spo0A may act in concert with spo0H (a sigma factor) to control the expression of some genes that are critical to the sporulation process.</text>
</comment>
<evidence type="ECO:0000256" key="7">
    <source>
        <dbReference type="ARBA" id="ARBA00022777"/>
    </source>
</evidence>
<evidence type="ECO:0000313" key="17">
    <source>
        <dbReference type="Proteomes" id="UP000746471"/>
    </source>
</evidence>
<feature type="transmembrane region" description="Helical" evidence="12">
    <location>
        <begin position="12"/>
        <end position="37"/>
    </location>
</feature>
<dbReference type="Gene3D" id="3.30.450.20">
    <property type="entry name" value="PAS domain"/>
    <property type="match status" value="1"/>
</dbReference>
<feature type="domain" description="Response regulatory" evidence="14">
    <location>
        <begin position="697"/>
        <end position="813"/>
    </location>
</feature>
<keyword evidence="6" id="KW-0808">Transferase</keyword>
<feature type="domain" description="Histidine kinase" evidence="13">
    <location>
        <begin position="449"/>
        <end position="671"/>
    </location>
</feature>
<dbReference type="Gene3D" id="3.30.565.10">
    <property type="entry name" value="Histidine kinase-like ATPase, C-terminal domain"/>
    <property type="match status" value="1"/>
</dbReference>
<dbReference type="PROSITE" id="PS50110">
    <property type="entry name" value="RESPONSE_REGULATORY"/>
    <property type="match status" value="1"/>
</dbReference>
<dbReference type="SMART" id="SM00387">
    <property type="entry name" value="HATPase_c"/>
    <property type="match status" value="1"/>
</dbReference>
<keyword evidence="8" id="KW-0902">Two-component regulatory system</keyword>
<feature type="modified residue" description="4-aspartylphosphate" evidence="10">
    <location>
        <position position="746"/>
    </location>
</feature>
<dbReference type="Gene3D" id="6.10.340.10">
    <property type="match status" value="1"/>
</dbReference>
<dbReference type="Gene3D" id="3.40.50.2300">
    <property type="match status" value="1"/>
</dbReference>
<dbReference type="SUPFAM" id="SSF55874">
    <property type="entry name" value="ATPase domain of HSP90 chaperone/DNA topoisomerase II/histidine kinase"/>
    <property type="match status" value="1"/>
</dbReference>
<keyword evidence="12" id="KW-0812">Transmembrane</keyword>
<keyword evidence="12" id="KW-0472">Membrane</keyword>
<dbReference type="Pfam" id="PF22673">
    <property type="entry name" value="MCP-like_PDC_1"/>
    <property type="match status" value="1"/>
</dbReference>
<dbReference type="InterPro" id="IPR011006">
    <property type="entry name" value="CheY-like_superfamily"/>
</dbReference>
<comment type="catalytic activity">
    <reaction evidence="1">
        <text>ATP + protein L-histidine = ADP + protein N-phospho-L-histidine.</text>
        <dbReference type="EC" id="2.7.13.3"/>
    </reaction>
</comment>
<dbReference type="Proteomes" id="UP000746471">
    <property type="component" value="Unassembled WGS sequence"/>
</dbReference>
<comment type="subcellular location">
    <subcellularLocation>
        <location evidence="2">Membrane</location>
    </subcellularLocation>
</comment>
<evidence type="ECO:0000256" key="3">
    <source>
        <dbReference type="ARBA" id="ARBA00012438"/>
    </source>
</evidence>
<dbReference type="SMART" id="SM00448">
    <property type="entry name" value="REC"/>
    <property type="match status" value="1"/>
</dbReference>
<dbReference type="InterPro" id="IPR003660">
    <property type="entry name" value="HAMP_dom"/>
</dbReference>
<name>A0ABS5PTZ6_9FIRM</name>
<keyword evidence="7" id="KW-0418">Kinase</keyword>
<dbReference type="PROSITE" id="PS50885">
    <property type="entry name" value="HAMP"/>
    <property type="match status" value="1"/>
</dbReference>